<feature type="region of interest" description="Disordered" evidence="1">
    <location>
        <begin position="61"/>
        <end position="160"/>
    </location>
</feature>
<dbReference type="OrthoDB" id="7663415at2759"/>
<evidence type="ECO:0000313" key="3">
    <source>
        <dbReference type="Proteomes" id="UP001153636"/>
    </source>
</evidence>
<feature type="compositionally biased region" description="Basic and acidic residues" evidence="1">
    <location>
        <begin position="67"/>
        <end position="84"/>
    </location>
</feature>
<dbReference type="Proteomes" id="UP001153636">
    <property type="component" value="Chromosome 12"/>
</dbReference>
<evidence type="ECO:0000256" key="1">
    <source>
        <dbReference type="SAM" id="MobiDB-lite"/>
    </source>
</evidence>
<keyword evidence="3" id="KW-1185">Reference proteome</keyword>
<sequence length="217" mass="24451">MPSPTFIFPPFPLFSNKSLIVRSFSVSFQQSSIHAIRSFSASFPARRSSVSAAMLMNNSLNSSSSKVLEKRSTNSTKPDDDERMPKRRLVRNKEDTKTASFDPPENVEQTIQNDKPPILTDPANSNIAANPDLVANNTMNSEEKTSEETKNKESDIDNLDLKSPKEKQCWNMYCKMTEKGINVSFDTILRGMLTPTEYRLSRRHSLKPTNTDPPKST</sequence>
<proteinExistence type="predicted"/>
<reference evidence="2" key="1">
    <citation type="submission" date="2022-01" db="EMBL/GenBank/DDBJ databases">
        <authorList>
            <person name="King R."/>
        </authorList>
    </citation>
    <scope>NUCLEOTIDE SEQUENCE</scope>
</reference>
<dbReference type="EMBL" id="OV651824">
    <property type="protein sequence ID" value="CAH1101967.1"/>
    <property type="molecule type" value="Genomic_DNA"/>
</dbReference>
<name>A0A9P0CED2_9CUCU</name>
<accession>A0A9P0CED2</accession>
<protein>
    <submittedName>
        <fullName evidence="2">Uncharacterized protein</fullName>
    </submittedName>
</protein>
<dbReference type="AlphaFoldDB" id="A0A9P0CED2"/>
<organism evidence="2 3">
    <name type="scientific">Psylliodes chrysocephalus</name>
    <dbReference type="NCBI Taxonomy" id="3402493"/>
    <lineage>
        <taxon>Eukaryota</taxon>
        <taxon>Metazoa</taxon>
        <taxon>Ecdysozoa</taxon>
        <taxon>Arthropoda</taxon>
        <taxon>Hexapoda</taxon>
        <taxon>Insecta</taxon>
        <taxon>Pterygota</taxon>
        <taxon>Neoptera</taxon>
        <taxon>Endopterygota</taxon>
        <taxon>Coleoptera</taxon>
        <taxon>Polyphaga</taxon>
        <taxon>Cucujiformia</taxon>
        <taxon>Chrysomeloidea</taxon>
        <taxon>Chrysomelidae</taxon>
        <taxon>Galerucinae</taxon>
        <taxon>Alticini</taxon>
        <taxon>Psylliodes</taxon>
    </lineage>
</organism>
<gene>
    <name evidence="2" type="ORF">PSYICH_LOCUS3135</name>
</gene>
<feature type="compositionally biased region" description="Basic and acidic residues" evidence="1">
    <location>
        <begin position="141"/>
        <end position="160"/>
    </location>
</feature>
<evidence type="ECO:0000313" key="2">
    <source>
        <dbReference type="EMBL" id="CAH1101967.1"/>
    </source>
</evidence>